<dbReference type="InterPro" id="IPR029035">
    <property type="entry name" value="DHS-like_NAD/FAD-binding_dom"/>
</dbReference>
<dbReference type="GO" id="GO:0000287">
    <property type="term" value="F:magnesium ion binding"/>
    <property type="evidence" value="ECO:0007669"/>
    <property type="project" value="InterPro"/>
</dbReference>
<dbReference type="SUPFAM" id="SSF52467">
    <property type="entry name" value="DHS-like NAD/FAD-binding domain"/>
    <property type="match status" value="1"/>
</dbReference>
<dbReference type="Proteomes" id="UP000264353">
    <property type="component" value="Chromosome A6"/>
</dbReference>
<dbReference type="Gene3D" id="3.40.50.970">
    <property type="match status" value="2"/>
</dbReference>
<evidence type="ECO:0000259" key="5">
    <source>
        <dbReference type="Pfam" id="PF02775"/>
    </source>
</evidence>
<dbReference type="CDD" id="cd07035">
    <property type="entry name" value="TPP_PYR_POX_like"/>
    <property type="match status" value="1"/>
</dbReference>
<evidence type="ECO:0000256" key="2">
    <source>
        <dbReference type="ARBA" id="ARBA00023052"/>
    </source>
</evidence>
<evidence type="ECO:0000259" key="4">
    <source>
        <dbReference type="Pfam" id="PF00205"/>
    </source>
</evidence>
<accession>A0A397ZCW5</accession>
<dbReference type="Pfam" id="PF02775">
    <property type="entry name" value="TPP_enzyme_C"/>
    <property type="match status" value="1"/>
</dbReference>
<dbReference type="InterPro" id="IPR012000">
    <property type="entry name" value="Thiamin_PyroP_enz_cen_dom"/>
</dbReference>
<dbReference type="PANTHER" id="PTHR18968">
    <property type="entry name" value="THIAMINE PYROPHOSPHATE ENZYMES"/>
    <property type="match status" value="1"/>
</dbReference>
<dbReference type="SUPFAM" id="SSF52518">
    <property type="entry name" value="Thiamin diphosphate-binding fold (THDP-binding)"/>
    <property type="match status" value="2"/>
</dbReference>
<sequence>MSTSIRFFGYPFSSSEQLSWQRSQFTNISTSFYKYHHDHSSSKTLIPVSKLALSFAINPRKPSYIHCRSKHGSLFCSAVLNSPPEDLSRRGSDILVESLERQGVETVFAYHGSVSTQGVEAAYAYHGDLSRGSTELYRALKRSSVIRHILSHNVKSPLFAAEGYARSSGKPGICIIAASDRRGGDYLASCLSDTCVPLVAITSQYINNDASMRLMTKHIFQVMNAEDIPKIIEEAFFLATSGRPGLVLINLPEDIQKCYAVPSWESYWEQIVSLIKECKKPMLYVGGGCLNSIDELNRFVQLTGIPVTSAIMGLGSYPSNDDFSLQTFGMQRTVYANHALKECDLLLVFGVGSDEPLPSKAKTVHIDVDASGDSERPLVPVRVDVKLAFQEMNKILEERADKLKLDFKLWRIELKEYKQNTPLSFKPPKEAIPPQFVIQVLNELTDGNAFITTGTGQHHMWAAQFYKCKKPMHWLASRGFEAMGFGLSAAIGASVANPDEVVVYIDGDRSFLKNAPYLPTIVTENLNVKILILDNEYIGVSSLEGDMCYKKSFLGDKATTILPDMLKVAEICKIPGRRVSRREEVRGAIQTMLDTPGPYVLDVIVPDEREIF</sequence>
<protein>
    <recommendedName>
        <fullName evidence="9">Pyruvate decarboxylase</fullName>
    </recommendedName>
</protein>
<dbReference type="InterPro" id="IPR029061">
    <property type="entry name" value="THDP-binding"/>
</dbReference>
<dbReference type="Pfam" id="PF00205">
    <property type="entry name" value="TPP_enzyme_M"/>
    <property type="match status" value="1"/>
</dbReference>
<evidence type="ECO:0000259" key="6">
    <source>
        <dbReference type="Pfam" id="PF02776"/>
    </source>
</evidence>
<evidence type="ECO:0000256" key="3">
    <source>
        <dbReference type="RuleBase" id="RU362132"/>
    </source>
</evidence>
<dbReference type="InterPro" id="IPR012001">
    <property type="entry name" value="Thiamin_PyroP_enz_TPP-bd_dom"/>
</dbReference>
<dbReference type="Pfam" id="PF02776">
    <property type="entry name" value="TPP_enzyme_N"/>
    <property type="match status" value="1"/>
</dbReference>
<name>A0A397ZCW5_BRACM</name>
<dbReference type="GO" id="GO:0003824">
    <property type="term" value="F:catalytic activity"/>
    <property type="evidence" value="ECO:0007669"/>
    <property type="project" value="InterPro"/>
</dbReference>
<evidence type="ECO:0000313" key="8">
    <source>
        <dbReference type="Proteomes" id="UP000264353"/>
    </source>
</evidence>
<dbReference type="InterPro" id="IPR011766">
    <property type="entry name" value="TPP_enzyme_TPP-bd"/>
</dbReference>
<dbReference type="EMBL" id="CM010633">
    <property type="protein sequence ID" value="RID60103.1"/>
    <property type="molecule type" value="Genomic_DNA"/>
</dbReference>
<dbReference type="PANTHER" id="PTHR18968:SF165">
    <property type="entry name" value="PYRUVATE DECARBOXYLASE"/>
    <property type="match status" value="1"/>
</dbReference>
<evidence type="ECO:0000313" key="7">
    <source>
        <dbReference type="EMBL" id="RID60103.1"/>
    </source>
</evidence>
<organism evidence="7 8">
    <name type="scientific">Brassica campestris</name>
    <name type="common">Field mustard</name>
    <dbReference type="NCBI Taxonomy" id="3711"/>
    <lineage>
        <taxon>Eukaryota</taxon>
        <taxon>Viridiplantae</taxon>
        <taxon>Streptophyta</taxon>
        <taxon>Embryophyta</taxon>
        <taxon>Tracheophyta</taxon>
        <taxon>Spermatophyta</taxon>
        <taxon>Magnoliopsida</taxon>
        <taxon>eudicotyledons</taxon>
        <taxon>Gunneridae</taxon>
        <taxon>Pentapetalae</taxon>
        <taxon>rosids</taxon>
        <taxon>malvids</taxon>
        <taxon>Brassicales</taxon>
        <taxon>Brassicaceae</taxon>
        <taxon>Brassiceae</taxon>
        <taxon>Brassica</taxon>
    </lineage>
</organism>
<gene>
    <name evidence="7" type="ORF">BRARA_F03282</name>
</gene>
<proteinExistence type="inferred from homology"/>
<dbReference type="InterPro" id="IPR045229">
    <property type="entry name" value="TPP_enz"/>
</dbReference>
<feature type="domain" description="Thiamine pyrophosphate enzyme central" evidence="4">
    <location>
        <begin position="269"/>
        <end position="391"/>
    </location>
</feature>
<dbReference type="AlphaFoldDB" id="A0A397ZCW5"/>
<dbReference type="Gene3D" id="3.40.50.1220">
    <property type="entry name" value="TPP-binding domain"/>
    <property type="match status" value="1"/>
</dbReference>
<reference evidence="7 8" key="1">
    <citation type="submission" date="2018-06" db="EMBL/GenBank/DDBJ databases">
        <title>WGS assembly of Brassica rapa FPsc.</title>
        <authorList>
            <person name="Bowman J."/>
            <person name="Kohchi T."/>
            <person name="Yamato K."/>
            <person name="Jenkins J."/>
            <person name="Shu S."/>
            <person name="Ishizaki K."/>
            <person name="Yamaoka S."/>
            <person name="Nishihama R."/>
            <person name="Nakamura Y."/>
            <person name="Berger F."/>
            <person name="Adam C."/>
            <person name="Aki S."/>
            <person name="Althoff F."/>
            <person name="Araki T."/>
            <person name="Arteaga-Vazquez M."/>
            <person name="Balasubrmanian S."/>
            <person name="Bauer D."/>
            <person name="Boehm C."/>
            <person name="Briginshaw L."/>
            <person name="Caballero-Perez J."/>
            <person name="Catarino B."/>
            <person name="Chen F."/>
            <person name="Chiyoda S."/>
            <person name="Chovatia M."/>
            <person name="Davies K."/>
            <person name="Delmans M."/>
            <person name="Demura T."/>
            <person name="Dierschke T."/>
            <person name="Dolan L."/>
            <person name="Dorantes-Acosta A."/>
            <person name="Eklund D."/>
            <person name="Florent S."/>
            <person name="Flores-Sandoval E."/>
            <person name="Fujiyama A."/>
            <person name="Fukuzawa H."/>
            <person name="Galik B."/>
            <person name="Grimanelli D."/>
            <person name="Grimwood J."/>
            <person name="Grossniklaus U."/>
            <person name="Hamada T."/>
            <person name="Haseloff J."/>
            <person name="Hetherington A."/>
            <person name="Higo A."/>
            <person name="Hirakawa Y."/>
            <person name="Hundley H."/>
            <person name="Ikeda Y."/>
            <person name="Inoue K."/>
            <person name="Inoue S."/>
            <person name="Ishida S."/>
            <person name="Jia Q."/>
            <person name="Kakita M."/>
            <person name="Kanazawa T."/>
            <person name="Kawai Y."/>
            <person name="Kawashima T."/>
            <person name="Kennedy M."/>
            <person name="Kinose K."/>
            <person name="Kinoshita T."/>
            <person name="Kohara Y."/>
            <person name="Koide E."/>
            <person name="Komatsu K."/>
            <person name="Kopischke S."/>
            <person name="Kubo M."/>
            <person name="Kyozuka J."/>
            <person name="Lagercrantz U."/>
            <person name="Lin S."/>
            <person name="Lindquist E."/>
            <person name="Lipzen A."/>
            <person name="Lu C."/>
            <person name="Luna E."/>
            <person name="Martienssen R."/>
            <person name="Minamino N."/>
            <person name="Mizutani M."/>
            <person name="Mizutani M."/>
            <person name="Mochizuki N."/>
            <person name="Monte I."/>
            <person name="Mosher R."/>
            <person name="Nagasaki H."/>
            <person name="Nakagami H."/>
            <person name="Naramoto S."/>
            <person name="Nishitani K."/>
            <person name="Ohtani M."/>
            <person name="Okamoto T."/>
            <person name="Okumura M."/>
            <person name="Phillips J."/>
            <person name="Pollak B."/>
            <person name="Reinders A."/>
            <person name="Roevekamp M."/>
            <person name="Sano R."/>
            <person name="Sawa S."/>
            <person name="Schmid M."/>
            <person name="Shirakawa M."/>
            <person name="Solano R."/>
            <person name="Spunde A."/>
            <person name="Suetsugu N."/>
            <person name="Sugano S."/>
            <person name="Sugiyama A."/>
            <person name="Sun R."/>
            <person name="Suzuki Y."/>
            <person name="Takenaka M."/>
            <person name="Takezawa D."/>
            <person name="Tomogane H."/>
            <person name="Tsuzuki M."/>
            <person name="Ueda T."/>
            <person name="Umeda M."/>
            <person name="Ward J."/>
            <person name="Watanabe Y."/>
            <person name="Yazaki K."/>
            <person name="Yokoyama R."/>
            <person name="Yoshitake Y."/>
            <person name="Yotsui I."/>
            <person name="Zachgo S."/>
            <person name="Schmutz J."/>
        </authorList>
    </citation>
    <scope>NUCLEOTIDE SEQUENCE [LARGE SCALE GENOMIC DNA]</scope>
    <source>
        <strain evidence="8">cv. B-3</strain>
    </source>
</reference>
<keyword evidence="2 3" id="KW-0786">Thiamine pyrophosphate</keyword>
<feature type="domain" description="Thiamine pyrophosphate enzyme TPP-binding" evidence="5">
    <location>
        <begin position="454"/>
        <end position="603"/>
    </location>
</feature>
<evidence type="ECO:0008006" key="9">
    <source>
        <dbReference type="Google" id="ProtNLM"/>
    </source>
</evidence>
<feature type="domain" description="Thiamine pyrophosphate enzyme N-terminal TPP-binding" evidence="6">
    <location>
        <begin position="117"/>
        <end position="221"/>
    </location>
</feature>
<evidence type="ECO:0000256" key="1">
    <source>
        <dbReference type="ARBA" id="ARBA00007812"/>
    </source>
</evidence>
<dbReference type="GO" id="GO:0030976">
    <property type="term" value="F:thiamine pyrophosphate binding"/>
    <property type="evidence" value="ECO:0007669"/>
    <property type="project" value="InterPro"/>
</dbReference>
<comment type="similarity">
    <text evidence="1 3">Belongs to the TPP enzyme family.</text>
</comment>